<evidence type="ECO:0000256" key="6">
    <source>
        <dbReference type="RuleBase" id="RU361277"/>
    </source>
</evidence>
<accession>A0A0J6VIP1</accession>
<evidence type="ECO:0000313" key="8">
    <source>
        <dbReference type="EMBL" id="KMO69457.1"/>
    </source>
</evidence>
<dbReference type="PATRIC" id="fig|1807.14.peg.4920"/>
<dbReference type="SMART" id="SM00829">
    <property type="entry name" value="PKS_ER"/>
    <property type="match status" value="1"/>
</dbReference>
<dbReference type="Pfam" id="PF08240">
    <property type="entry name" value="ADH_N"/>
    <property type="match status" value="1"/>
</dbReference>
<dbReference type="InterPro" id="IPR013154">
    <property type="entry name" value="ADH-like_N"/>
</dbReference>
<keyword evidence="4 6" id="KW-0862">Zinc</keyword>
<evidence type="ECO:0000259" key="7">
    <source>
        <dbReference type="SMART" id="SM00829"/>
    </source>
</evidence>
<dbReference type="InterPro" id="IPR002328">
    <property type="entry name" value="ADH_Zn_CS"/>
</dbReference>
<dbReference type="InterPro" id="IPR011032">
    <property type="entry name" value="GroES-like_sf"/>
</dbReference>
<evidence type="ECO:0000313" key="9">
    <source>
        <dbReference type="Proteomes" id="UP000036313"/>
    </source>
</evidence>
<dbReference type="Proteomes" id="UP000036313">
    <property type="component" value="Unassembled WGS sequence"/>
</dbReference>
<dbReference type="PANTHER" id="PTHR43350">
    <property type="entry name" value="NAD-DEPENDENT ALCOHOL DEHYDROGENASE"/>
    <property type="match status" value="1"/>
</dbReference>
<dbReference type="PROSITE" id="PS00059">
    <property type="entry name" value="ADH_ZINC"/>
    <property type="match status" value="1"/>
</dbReference>
<dbReference type="GO" id="GO:0050607">
    <property type="term" value="F:mycothiol-dependent formaldehyde dehydrogenase activity"/>
    <property type="evidence" value="ECO:0007669"/>
    <property type="project" value="UniProtKB-EC"/>
</dbReference>
<evidence type="ECO:0000256" key="4">
    <source>
        <dbReference type="ARBA" id="ARBA00022833"/>
    </source>
</evidence>
<dbReference type="PANTHER" id="PTHR43350:SF21">
    <property type="entry name" value="S-NITROSOMYCOTHIOL REDUCTASE MSCR"/>
    <property type="match status" value="1"/>
</dbReference>
<comment type="caution">
    <text evidence="8">The sequence shown here is derived from an EMBL/GenBank/DDBJ whole genome shotgun (WGS) entry which is preliminary data.</text>
</comment>
<evidence type="ECO:0000256" key="5">
    <source>
        <dbReference type="ARBA" id="ARBA00023002"/>
    </source>
</evidence>
<dbReference type="SUPFAM" id="SSF51735">
    <property type="entry name" value="NAD(P)-binding Rossmann-fold domains"/>
    <property type="match status" value="1"/>
</dbReference>
<sequence>MTAAASARPTYPLAVRGAVLRSAGADRPYANTRPLRIEELRLSAPGPNEVLVRIEAAGVCHSDLSVVNGSRLRPMPMLLGHEAAGVVADMGPGVDDLFLGQRVVSVFLPRCGECAGCRTEGRQPCAPGSTANANGTLFGGRIRLIHNDSEVHHHLGVSGFATHAVIDRRSLVPVDDDVPPAVAAVLGCAMLTGGGAVLNVAPPAEGSSVAVVGLGGVGMAALITARALGARELTAVDRVPDKLEKARASGATRTLTPDDAIATGLAADLVIEAAGHPHAFETAVEITASGGTMVTVGLPAPDARATVNPLAITAQAKRIQGSYLGSAVPSRDIPAFVELWRAGRLDVESLISNTIGLDDLNAAMDRLDRGMAVRQVVLFD</sequence>
<keyword evidence="3 6" id="KW-0479">Metal-binding</keyword>
<proteinExistence type="inferred from homology"/>
<dbReference type="InterPro" id="IPR020843">
    <property type="entry name" value="ER"/>
</dbReference>
<dbReference type="Pfam" id="PF00107">
    <property type="entry name" value="ADH_zinc_N"/>
    <property type="match status" value="1"/>
</dbReference>
<keyword evidence="5 8" id="KW-0560">Oxidoreductase</keyword>
<dbReference type="RefSeq" id="WP_048424946.1">
    <property type="nucleotide sequence ID" value="NZ_JYNU01000057.1"/>
</dbReference>
<gene>
    <name evidence="8" type="ORF">MOBUDSM44075_04883</name>
</gene>
<dbReference type="GO" id="GO:0008270">
    <property type="term" value="F:zinc ion binding"/>
    <property type="evidence" value="ECO:0007669"/>
    <property type="project" value="InterPro"/>
</dbReference>
<dbReference type="EMBL" id="JYNU01000057">
    <property type="protein sequence ID" value="KMO69457.1"/>
    <property type="molecule type" value="Genomic_DNA"/>
</dbReference>
<evidence type="ECO:0000256" key="1">
    <source>
        <dbReference type="ARBA" id="ARBA00001947"/>
    </source>
</evidence>
<dbReference type="InterPro" id="IPR013149">
    <property type="entry name" value="ADH-like_C"/>
</dbReference>
<dbReference type="Gene3D" id="3.90.180.10">
    <property type="entry name" value="Medium-chain alcohol dehydrogenases, catalytic domain"/>
    <property type="match status" value="1"/>
</dbReference>
<organism evidence="8 9">
    <name type="scientific">Mycolicibacterium obuense</name>
    <dbReference type="NCBI Taxonomy" id="1807"/>
    <lineage>
        <taxon>Bacteria</taxon>
        <taxon>Bacillati</taxon>
        <taxon>Actinomycetota</taxon>
        <taxon>Actinomycetes</taxon>
        <taxon>Mycobacteriales</taxon>
        <taxon>Mycobacteriaceae</taxon>
        <taxon>Mycolicibacterium</taxon>
    </lineage>
</organism>
<dbReference type="EC" id="1.1.1.306" evidence="8"/>
<name>A0A0J6VIP1_9MYCO</name>
<dbReference type="AlphaFoldDB" id="A0A0J6VIP1"/>
<feature type="domain" description="Enoyl reductase (ER)" evidence="7">
    <location>
        <begin position="30"/>
        <end position="378"/>
    </location>
</feature>
<comment type="cofactor">
    <cofactor evidence="1 6">
        <name>Zn(2+)</name>
        <dbReference type="ChEBI" id="CHEBI:29105"/>
    </cofactor>
</comment>
<reference evidence="8 9" key="1">
    <citation type="journal article" date="2015" name="Genome Biol. Evol.">
        <title>Characterization of Three Mycobacterium spp. with Potential Use in Bioremediation by Genome Sequencing and Comparative Genomics.</title>
        <authorList>
            <person name="Das S."/>
            <person name="Pettersson B.M."/>
            <person name="Behra P.R."/>
            <person name="Ramesh M."/>
            <person name="Dasgupta S."/>
            <person name="Bhattacharya A."/>
            <person name="Kirsebom L.A."/>
        </authorList>
    </citation>
    <scope>NUCLEOTIDE SEQUENCE [LARGE SCALE GENOMIC DNA]</scope>
    <source>
        <strain evidence="8 9">DSM 44075</strain>
    </source>
</reference>
<dbReference type="SUPFAM" id="SSF50129">
    <property type="entry name" value="GroES-like"/>
    <property type="match status" value="2"/>
</dbReference>
<dbReference type="InterPro" id="IPR036291">
    <property type="entry name" value="NAD(P)-bd_dom_sf"/>
</dbReference>
<protein>
    <submittedName>
        <fullName evidence="8">S-(Hydroxymethyl)mycothiol dehydrogenase</fullName>
        <ecNumber evidence="8">1.1.1.306</ecNumber>
    </submittedName>
</protein>
<comment type="similarity">
    <text evidence="2 6">Belongs to the zinc-containing alcohol dehydrogenase family.</text>
</comment>
<dbReference type="Gene3D" id="3.40.50.720">
    <property type="entry name" value="NAD(P)-binding Rossmann-like Domain"/>
    <property type="match status" value="1"/>
</dbReference>
<evidence type="ECO:0000256" key="2">
    <source>
        <dbReference type="ARBA" id="ARBA00008072"/>
    </source>
</evidence>
<evidence type="ECO:0000256" key="3">
    <source>
        <dbReference type="ARBA" id="ARBA00022723"/>
    </source>
</evidence>